<evidence type="ECO:0000256" key="2">
    <source>
        <dbReference type="ARBA" id="ARBA00023079"/>
    </source>
</evidence>
<feature type="active site" evidence="3">
    <location>
        <position position="260"/>
    </location>
</feature>
<dbReference type="AlphaFoldDB" id="A0A6A6TFZ7"/>
<keyword evidence="2 3" id="KW-0823">Tryptophan catabolism</keyword>
<evidence type="ECO:0000256" key="3">
    <source>
        <dbReference type="HAMAP-Rule" id="MF_03014"/>
    </source>
</evidence>
<dbReference type="PANTHER" id="PTHR48081:SF33">
    <property type="entry name" value="KYNURENINE FORMAMIDASE"/>
    <property type="match status" value="1"/>
</dbReference>
<evidence type="ECO:0000256" key="1">
    <source>
        <dbReference type="ARBA" id="ARBA00022801"/>
    </source>
</evidence>
<feature type="active site" description="Nucleophile" evidence="3">
    <location>
        <position position="148"/>
    </location>
</feature>
<proteinExistence type="inferred from homology"/>
<evidence type="ECO:0000313" key="5">
    <source>
        <dbReference type="EMBL" id="KAF2657554.1"/>
    </source>
</evidence>
<protein>
    <recommendedName>
        <fullName evidence="3">Kynurenine formamidase</fullName>
        <shortName evidence="3">KFA</shortName>
        <shortName evidence="3">KFase</shortName>
        <ecNumber evidence="3">3.5.1.9</ecNumber>
    </recommendedName>
    <alternativeName>
        <fullName evidence="3">Arylformamidase</fullName>
    </alternativeName>
    <alternativeName>
        <fullName evidence="3">N-formylkynurenine formamidase</fullName>
        <shortName evidence="3">FKF</shortName>
    </alternativeName>
</protein>
<feature type="short sequence motif" description="HGGXW" evidence="3">
    <location>
        <begin position="47"/>
        <end position="51"/>
    </location>
</feature>
<dbReference type="GO" id="GO:0034354">
    <property type="term" value="P:'de novo' NAD+ biosynthetic process from L-tryptophan"/>
    <property type="evidence" value="ECO:0007669"/>
    <property type="project" value="UniProtKB-UniRule"/>
</dbReference>
<name>A0A6A6TFZ7_9PLEO</name>
<dbReference type="SUPFAM" id="SSF53474">
    <property type="entry name" value="alpha/beta-Hydrolases"/>
    <property type="match status" value="1"/>
</dbReference>
<dbReference type="EMBL" id="MU004324">
    <property type="protein sequence ID" value="KAF2657554.1"/>
    <property type="molecule type" value="Genomic_DNA"/>
</dbReference>
<dbReference type="GO" id="GO:0019441">
    <property type="term" value="P:L-tryptophan catabolic process to kynurenine"/>
    <property type="evidence" value="ECO:0007669"/>
    <property type="project" value="UniProtKB-UniRule"/>
</dbReference>
<feature type="compositionally biased region" description="Low complexity" evidence="4">
    <location>
        <begin position="221"/>
        <end position="238"/>
    </location>
</feature>
<evidence type="ECO:0000256" key="4">
    <source>
        <dbReference type="SAM" id="MobiDB-lite"/>
    </source>
</evidence>
<feature type="active site" evidence="3">
    <location>
        <position position="309"/>
    </location>
</feature>
<comment type="similarity">
    <text evidence="3">Belongs to the kynurenine formamidase family.</text>
</comment>
<dbReference type="Gene3D" id="3.40.50.1820">
    <property type="entry name" value="alpha/beta hydrolase"/>
    <property type="match status" value="1"/>
</dbReference>
<dbReference type="InterPro" id="IPR027519">
    <property type="entry name" value="KFase_ver/fungi-typ"/>
</dbReference>
<accession>A0A6A6TFZ7</accession>
<comment type="function">
    <text evidence="3">Catalyzes the hydrolysis of N-formyl-L-kynurenine to L-kynurenine, the second step in the kynurenine pathway of tryptophan degradation. Kynurenine may be further oxidized to nicotinic acid, NAD(H) and NADP(H). Required for elimination of toxic metabolites.</text>
</comment>
<comment type="pathway">
    <text evidence="3">Amino-acid degradation; L-tryptophan degradation via kynurenine pathway; L-kynurenine from L-tryptophan: step 2/2.</text>
</comment>
<keyword evidence="1 3" id="KW-0378">Hydrolase</keyword>
<dbReference type="GO" id="GO:0004061">
    <property type="term" value="F:arylformamidase activity"/>
    <property type="evidence" value="ECO:0007669"/>
    <property type="project" value="UniProtKB-UniRule"/>
</dbReference>
<dbReference type="UniPathway" id="UPA00333">
    <property type="reaction ID" value="UER00454"/>
</dbReference>
<keyword evidence="6" id="KW-1185">Reference proteome</keyword>
<dbReference type="InterPro" id="IPR029058">
    <property type="entry name" value="AB_hydrolase_fold"/>
</dbReference>
<organism evidence="5 6">
    <name type="scientific">Lophiostoma macrostomum CBS 122681</name>
    <dbReference type="NCBI Taxonomy" id="1314788"/>
    <lineage>
        <taxon>Eukaryota</taxon>
        <taxon>Fungi</taxon>
        <taxon>Dikarya</taxon>
        <taxon>Ascomycota</taxon>
        <taxon>Pezizomycotina</taxon>
        <taxon>Dothideomycetes</taxon>
        <taxon>Pleosporomycetidae</taxon>
        <taxon>Pleosporales</taxon>
        <taxon>Lophiostomataceae</taxon>
        <taxon>Lophiostoma</taxon>
    </lineage>
</organism>
<reference evidence="5" key="1">
    <citation type="journal article" date="2020" name="Stud. Mycol.">
        <title>101 Dothideomycetes genomes: a test case for predicting lifestyles and emergence of pathogens.</title>
        <authorList>
            <person name="Haridas S."/>
            <person name="Albert R."/>
            <person name="Binder M."/>
            <person name="Bloem J."/>
            <person name="Labutti K."/>
            <person name="Salamov A."/>
            <person name="Andreopoulos B."/>
            <person name="Baker S."/>
            <person name="Barry K."/>
            <person name="Bills G."/>
            <person name="Bluhm B."/>
            <person name="Cannon C."/>
            <person name="Castanera R."/>
            <person name="Culley D."/>
            <person name="Daum C."/>
            <person name="Ezra D."/>
            <person name="Gonzalez J."/>
            <person name="Henrissat B."/>
            <person name="Kuo A."/>
            <person name="Liang C."/>
            <person name="Lipzen A."/>
            <person name="Lutzoni F."/>
            <person name="Magnuson J."/>
            <person name="Mondo S."/>
            <person name="Nolan M."/>
            <person name="Ohm R."/>
            <person name="Pangilinan J."/>
            <person name="Park H.-J."/>
            <person name="Ramirez L."/>
            <person name="Alfaro M."/>
            <person name="Sun H."/>
            <person name="Tritt A."/>
            <person name="Yoshinaga Y."/>
            <person name="Zwiers L.-H."/>
            <person name="Turgeon B."/>
            <person name="Goodwin S."/>
            <person name="Spatafora J."/>
            <person name="Crous P."/>
            <person name="Grigoriev I."/>
        </authorList>
    </citation>
    <scope>NUCLEOTIDE SEQUENCE</scope>
    <source>
        <strain evidence="5">CBS 122681</strain>
    </source>
</reference>
<comment type="domain">
    <text evidence="3">The main chain amide nitrogen atoms of the second glycine and its adjacent residue in the HGGXW motif define the oxyanion hole, and stabilize the oxyanion that forms during the nucleophilic attack by the catalytic serine during substrate cleavage.</text>
</comment>
<dbReference type="InterPro" id="IPR050300">
    <property type="entry name" value="GDXG_lipolytic_enzyme"/>
</dbReference>
<evidence type="ECO:0000313" key="6">
    <source>
        <dbReference type="Proteomes" id="UP000799324"/>
    </source>
</evidence>
<dbReference type="PANTHER" id="PTHR48081">
    <property type="entry name" value="AB HYDROLASE SUPERFAMILY PROTEIN C4A8.06C"/>
    <property type="match status" value="1"/>
</dbReference>
<dbReference type="EC" id="3.5.1.9" evidence="3"/>
<dbReference type="Proteomes" id="UP000799324">
    <property type="component" value="Unassembled WGS sequence"/>
</dbReference>
<sequence length="335" mass="36467">MSNAFPIHIPSVPYTKSASKLQTLDLWLPRPLSQSPPDSTVWIIYVHGGAWRDPLQTSFGILPTLSHLSGPSASSTLDCIAGIASINYRLSPYPSHPTHPSSPDDSDRNVKHPSHIQDVATAIQWLHAEYNVGGEGESKYERLGIGHSCGATLLAQVVSGIGLHDGSPNLGAALKPTSLILLEGIYSLPLFMTTHTAPHYPADIEAMYRTILLSAFGPEQSTSGSTSTTTWTEASPTSGEYGREKWSAGKLVVVAHSKEDELVEEEQAAVLIERLVECGWAEQPVDGEENGGKERVGRRVEMRWLRGKHYEIWEDGGQIAEVIGDVLRRWGDICG</sequence>
<comment type="catalytic activity">
    <reaction evidence="3">
        <text>N-formyl-L-kynurenine + H2O = L-kynurenine + formate + H(+)</text>
        <dbReference type="Rhea" id="RHEA:13009"/>
        <dbReference type="ChEBI" id="CHEBI:15377"/>
        <dbReference type="ChEBI" id="CHEBI:15378"/>
        <dbReference type="ChEBI" id="CHEBI:15740"/>
        <dbReference type="ChEBI" id="CHEBI:57959"/>
        <dbReference type="ChEBI" id="CHEBI:58629"/>
        <dbReference type="EC" id="3.5.1.9"/>
    </reaction>
</comment>
<gene>
    <name evidence="5" type="ORF">K491DRAFT_691016</name>
</gene>
<comment type="subunit">
    <text evidence="3">Homodimer.</text>
</comment>
<dbReference type="HAMAP" id="MF_03014">
    <property type="entry name" value="KFase"/>
    <property type="match status" value="1"/>
</dbReference>
<dbReference type="OrthoDB" id="420264at2759"/>
<feature type="region of interest" description="Disordered" evidence="4">
    <location>
        <begin position="219"/>
        <end position="242"/>
    </location>
</feature>